<proteinExistence type="predicted"/>
<evidence type="ECO:0000313" key="6">
    <source>
        <dbReference type="Proteomes" id="UP000237347"/>
    </source>
</evidence>
<evidence type="ECO:0000256" key="2">
    <source>
        <dbReference type="ARBA" id="ARBA00022679"/>
    </source>
</evidence>
<dbReference type="GO" id="GO:0032259">
    <property type="term" value="P:methylation"/>
    <property type="evidence" value="ECO:0007669"/>
    <property type="project" value="UniProtKB-KW"/>
</dbReference>
<dbReference type="Pfam" id="PF00891">
    <property type="entry name" value="Methyltransf_2"/>
    <property type="match status" value="1"/>
</dbReference>
<dbReference type="EMBL" id="PKMF04000054">
    <property type="protein sequence ID" value="KAK7854533.1"/>
    <property type="molecule type" value="Genomic_DNA"/>
</dbReference>
<dbReference type="SUPFAM" id="SSF53335">
    <property type="entry name" value="S-adenosyl-L-methionine-dependent methyltransferases"/>
    <property type="match status" value="1"/>
</dbReference>
<dbReference type="AlphaFoldDB" id="A0AAW0LVJ1"/>
<evidence type="ECO:0000256" key="1">
    <source>
        <dbReference type="ARBA" id="ARBA00022603"/>
    </source>
</evidence>
<organism evidence="5 6">
    <name type="scientific">Quercus suber</name>
    <name type="common">Cork oak</name>
    <dbReference type="NCBI Taxonomy" id="58331"/>
    <lineage>
        <taxon>Eukaryota</taxon>
        <taxon>Viridiplantae</taxon>
        <taxon>Streptophyta</taxon>
        <taxon>Embryophyta</taxon>
        <taxon>Tracheophyta</taxon>
        <taxon>Spermatophyta</taxon>
        <taxon>Magnoliopsida</taxon>
        <taxon>eudicotyledons</taxon>
        <taxon>Gunneridae</taxon>
        <taxon>Pentapetalae</taxon>
        <taxon>rosids</taxon>
        <taxon>fabids</taxon>
        <taxon>Fagales</taxon>
        <taxon>Fagaceae</taxon>
        <taxon>Quercus</taxon>
    </lineage>
</organism>
<evidence type="ECO:0000256" key="3">
    <source>
        <dbReference type="ARBA" id="ARBA00022691"/>
    </source>
</evidence>
<keyword evidence="1" id="KW-0489">Methyltransferase</keyword>
<dbReference type="InterPro" id="IPR001077">
    <property type="entry name" value="COMT_C"/>
</dbReference>
<dbReference type="Proteomes" id="UP000237347">
    <property type="component" value="Unassembled WGS sequence"/>
</dbReference>
<keyword evidence="3" id="KW-0949">S-adenosyl-L-methionine</keyword>
<evidence type="ECO:0000259" key="4">
    <source>
        <dbReference type="Pfam" id="PF00891"/>
    </source>
</evidence>
<protein>
    <submittedName>
        <fullName evidence="5">Xanthohumol 4-o-methyltransferase</fullName>
    </submittedName>
</protein>
<dbReference type="InterPro" id="IPR029063">
    <property type="entry name" value="SAM-dependent_MTases_sf"/>
</dbReference>
<gene>
    <name evidence="5" type="primary">OMT2_5</name>
    <name evidence="5" type="ORF">CFP56_031917</name>
</gene>
<sequence>IVAGIPDPEDALSPDISYLTRIMRLLVRRKIFIAQQTSEGEETLARITMHAILCEYKDGFGSVGSLVDVGDGTRSGLAEIVKSYPHIRGINFDLPHVVATAPIYDGITHLGGDMFQAIPNADAVFMKWIMHDWSDESCVKILKNCRKAISEETGKVIIVDVVLELEDNGLFDDTGLVFDLVIIAHTSGGKERAELE</sequence>
<feature type="domain" description="O-methyltransferase C-terminal" evidence="4">
    <location>
        <begin position="36"/>
        <end position="195"/>
    </location>
</feature>
<dbReference type="PROSITE" id="PS51683">
    <property type="entry name" value="SAM_OMT_II"/>
    <property type="match status" value="1"/>
</dbReference>
<dbReference type="PANTHER" id="PTHR11746">
    <property type="entry name" value="O-METHYLTRANSFERASE"/>
    <property type="match status" value="1"/>
</dbReference>
<keyword evidence="2" id="KW-0808">Transferase</keyword>
<keyword evidence="6" id="KW-1185">Reference proteome</keyword>
<accession>A0AAW0LVJ1</accession>
<dbReference type="Gene3D" id="3.40.50.150">
    <property type="entry name" value="Vaccinia Virus protein VP39"/>
    <property type="match status" value="1"/>
</dbReference>
<name>A0AAW0LVJ1_QUESU</name>
<comment type="caution">
    <text evidence="5">The sequence shown here is derived from an EMBL/GenBank/DDBJ whole genome shotgun (WGS) entry which is preliminary data.</text>
</comment>
<dbReference type="GO" id="GO:0008171">
    <property type="term" value="F:O-methyltransferase activity"/>
    <property type="evidence" value="ECO:0007669"/>
    <property type="project" value="InterPro"/>
</dbReference>
<evidence type="ECO:0000313" key="5">
    <source>
        <dbReference type="EMBL" id="KAK7854533.1"/>
    </source>
</evidence>
<dbReference type="InterPro" id="IPR016461">
    <property type="entry name" value="COMT-like"/>
</dbReference>
<reference evidence="5 6" key="1">
    <citation type="journal article" date="2018" name="Sci. Data">
        <title>The draft genome sequence of cork oak.</title>
        <authorList>
            <person name="Ramos A.M."/>
            <person name="Usie A."/>
            <person name="Barbosa P."/>
            <person name="Barros P.M."/>
            <person name="Capote T."/>
            <person name="Chaves I."/>
            <person name="Simoes F."/>
            <person name="Abreu I."/>
            <person name="Carrasquinho I."/>
            <person name="Faro C."/>
            <person name="Guimaraes J.B."/>
            <person name="Mendonca D."/>
            <person name="Nobrega F."/>
            <person name="Rodrigues L."/>
            <person name="Saibo N.J.M."/>
            <person name="Varela M.C."/>
            <person name="Egas C."/>
            <person name="Matos J."/>
            <person name="Miguel C.M."/>
            <person name="Oliveira M.M."/>
            <person name="Ricardo C.P."/>
            <person name="Goncalves S."/>
        </authorList>
    </citation>
    <scope>NUCLEOTIDE SEQUENCE [LARGE SCALE GENOMIC DNA]</scope>
    <source>
        <strain evidence="6">cv. HL8</strain>
    </source>
</reference>
<feature type="non-terminal residue" evidence="5">
    <location>
        <position position="1"/>
    </location>
</feature>